<dbReference type="InterPro" id="IPR004634">
    <property type="entry name" value="Pept_S49_pIV"/>
</dbReference>
<dbReference type="InterPro" id="IPR029045">
    <property type="entry name" value="ClpP/crotonase-like_dom_sf"/>
</dbReference>
<evidence type="ECO:0000313" key="4">
    <source>
        <dbReference type="EMBL" id="MDX5932095.1"/>
    </source>
</evidence>
<feature type="domain" description="Peptidase S49" evidence="3">
    <location>
        <begin position="377"/>
        <end position="522"/>
    </location>
</feature>
<dbReference type="AlphaFoldDB" id="A0AAW9DSW1"/>
<keyword evidence="2" id="KW-1133">Transmembrane helix</keyword>
<proteinExistence type="predicted"/>
<feature type="domain" description="Peptidase S49" evidence="3">
    <location>
        <begin position="135"/>
        <end position="274"/>
    </location>
</feature>
<reference evidence="4 5" key="1">
    <citation type="submission" date="2023-11" db="EMBL/GenBank/DDBJ databases">
        <title>MicrobeMod: A computational toolkit for identifying prokaryotic methylation and restriction-modification with nanopore sequencing.</title>
        <authorList>
            <person name="Crits-Christoph A."/>
            <person name="Kang S.C."/>
            <person name="Lee H."/>
            <person name="Ostrov N."/>
        </authorList>
    </citation>
    <scope>NUCLEOTIDE SEQUENCE [LARGE SCALE GENOMIC DNA]</scope>
    <source>
        <strain evidence="4 5">DSMZ 700</strain>
    </source>
</reference>
<feature type="active site" description="Proton donor/acceptor" evidence="1">
    <location>
        <position position="205"/>
    </location>
</feature>
<keyword evidence="5" id="KW-1185">Reference proteome</keyword>
<dbReference type="EMBL" id="JAWXYB010000018">
    <property type="protein sequence ID" value="MDX5932095.1"/>
    <property type="molecule type" value="Genomic_DNA"/>
</dbReference>
<comment type="caution">
    <text evidence="4">The sequence shown here is derived from an EMBL/GenBank/DDBJ whole genome shotgun (WGS) entry which is preliminary data.</text>
</comment>
<sequence>MNETPPNRSVASRIGSFLWGIVKFIVFGLGIILLLLLIGSYAAFRHLQTQQIKPLPGKFALELNLTQPVPDTPVPPPWLRFGGAARPTLLQTIQAIDRAGHDDHVTGIDIELGSACCSLTTAEELHNAIARYRAETGKPVIARAMSLDGAAGLGAYIVATAASRIELSAAGDFGVTGLALLTPFGAGTLDKLGIAAQFEHIGKYKTYPQMFTRSQPSKANLHMLNSMVGSLYKSALVPIAARLRETPDQIKALIDQAPFSAEQAKQDHLIDAVLPVDFRIDHFKGNTAGVTRFDQDAPRAAADATRIALIIAHGDIEAPSASGNADSIDPRHLADELSDAIDDAKVKAIVLRLDTPGGTVTGSALIGAEVARAAAVHKPLIVSMGALDASGGYWVSSHGAVLVADPATITGSIGVLGGKLSFGGLLDKIGLTVTGASRGANALFDSPVNKWTPAQLANLQTSLNLDYQQFINWVAAGRHMTPAQVDAIGQGREWTGTQAKQRGLVDQLGGYHTAFEAVRAALKLPVHAPLDITDGNARPGLHALLREALQKASPLGMADLPPQLQALMAVAHLHRLSMLPVEIH</sequence>
<dbReference type="GO" id="GO:0016020">
    <property type="term" value="C:membrane"/>
    <property type="evidence" value="ECO:0007669"/>
    <property type="project" value="InterPro"/>
</dbReference>
<dbReference type="CDD" id="cd07018">
    <property type="entry name" value="S49_SppA_67K_type"/>
    <property type="match status" value="1"/>
</dbReference>
<dbReference type="GO" id="GO:0008233">
    <property type="term" value="F:peptidase activity"/>
    <property type="evidence" value="ECO:0007669"/>
    <property type="project" value="InterPro"/>
</dbReference>
<evidence type="ECO:0000256" key="1">
    <source>
        <dbReference type="PIRSR" id="PIRSR001217-1"/>
    </source>
</evidence>
<dbReference type="Proteomes" id="UP001279553">
    <property type="component" value="Unassembled WGS sequence"/>
</dbReference>
<dbReference type="Gene3D" id="3.90.226.10">
    <property type="entry name" value="2-enoyl-CoA Hydratase, Chain A, domain 1"/>
    <property type="match status" value="3"/>
</dbReference>
<feature type="active site" description="Nucleophile" evidence="1">
    <location>
        <position position="390"/>
    </location>
</feature>
<accession>A0AAW9DSW1</accession>
<dbReference type="SUPFAM" id="SSF52096">
    <property type="entry name" value="ClpP/crotonase"/>
    <property type="match status" value="2"/>
</dbReference>
<dbReference type="RefSeq" id="WP_319614943.1">
    <property type="nucleotide sequence ID" value="NZ_JAWXYB010000018.1"/>
</dbReference>
<dbReference type="InterPro" id="IPR047217">
    <property type="entry name" value="S49_SppA_67K_type_N"/>
</dbReference>
<evidence type="ECO:0000256" key="2">
    <source>
        <dbReference type="SAM" id="Phobius"/>
    </source>
</evidence>
<evidence type="ECO:0000313" key="5">
    <source>
        <dbReference type="Proteomes" id="UP001279553"/>
    </source>
</evidence>
<dbReference type="PIRSF" id="PIRSF001217">
    <property type="entry name" value="Protease_4_SppA"/>
    <property type="match status" value="1"/>
</dbReference>
<gene>
    <name evidence="4" type="ORF">SIL87_15160</name>
</gene>
<name>A0AAW9DSW1_ACIAO</name>
<dbReference type="PANTHER" id="PTHR33209:SF2">
    <property type="entry name" value="CHROMOSOME UNDETERMINED SCAFFOLD_55, WHOLE GENOME SHOTGUN SEQUENCE"/>
    <property type="match status" value="1"/>
</dbReference>
<evidence type="ECO:0000259" key="3">
    <source>
        <dbReference type="Pfam" id="PF01343"/>
    </source>
</evidence>
<organism evidence="4 5">
    <name type="scientific">Acidiphilium acidophilum</name>
    <name type="common">Thiobacillus acidophilus</name>
    <dbReference type="NCBI Taxonomy" id="76588"/>
    <lineage>
        <taxon>Bacteria</taxon>
        <taxon>Pseudomonadati</taxon>
        <taxon>Pseudomonadota</taxon>
        <taxon>Alphaproteobacteria</taxon>
        <taxon>Acetobacterales</taxon>
        <taxon>Acidocellaceae</taxon>
        <taxon>Acidiphilium</taxon>
    </lineage>
</organism>
<dbReference type="CDD" id="cd07023">
    <property type="entry name" value="S49_Sppa_N_C"/>
    <property type="match status" value="1"/>
</dbReference>
<dbReference type="Pfam" id="PF01343">
    <property type="entry name" value="Peptidase_S49"/>
    <property type="match status" value="2"/>
</dbReference>
<dbReference type="InterPro" id="IPR047272">
    <property type="entry name" value="S49_SppA_C"/>
</dbReference>
<dbReference type="PANTHER" id="PTHR33209">
    <property type="entry name" value="PROTEASE 4"/>
    <property type="match status" value="1"/>
</dbReference>
<dbReference type="Gene3D" id="6.20.330.10">
    <property type="match status" value="1"/>
</dbReference>
<keyword evidence="2" id="KW-0472">Membrane</keyword>
<dbReference type="GO" id="GO:0006465">
    <property type="term" value="P:signal peptide processing"/>
    <property type="evidence" value="ECO:0007669"/>
    <property type="project" value="InterPro"/>
</dbReference>
<feature type="transmembrane region" description="Helical" evidence="2">
    <location>
        <begin position="21"/>
        <end position="44"/>
    </location>
</feature>
<dbReference type="InterPro" id="IPR002142">
    <property type="entry name" value="Peptidase_S49"/>
</dbReference>
<protein>
    <submittedName>
        <fullName evidence="4">S49 family peptidase</fullName>
    </submittedName>
</protein>
<keyword evidence="2" id="KW-0812">Transmembrane</keyword>